<sequence>MAHTYTMANFAQIVGINKSTIRHYISILEDYGYQVERDGRNYRKFSDQDVAILQAYSSLHKNKGLTLKEAAEVVVAPNFNIQEVSITVANPDVIDRKEEIQRYEELSHAMELLAEHIHGVEVQNAQLIQLIQEERKQNVLLAEQNDSMKREFRQVVESLAPLTEKRQNDNRQMDRIEQQNSAIMAVLNKLNVWQHTQEIEQNEEDKKQRVQENSILSRFFGK</sequence>
<dbReference type="Gene3D" id="1.10.1660.10">
    <property type="match status" value="1"/>
</dbReference>
<evidence type="ECO:0000259" key="1">
    <source>
        <dbReference type="PROSITE" id="PS50937"/>
    </source>
</evidence>
<dbReference type="SMART" id="SM00422">
    <property type="entry name" value="HTH_MERR"/>
    <property type="match status" value="1"/>
</dbReference>
<reference evidence="3" key="2">
    <citation type="submission" date="2016-03" db="EMBL/GenBank/DDBJ databases">
        <authorList>
            <person name="Ploux O."/>
        </authorList>
    </citation>
    <scope>NUCLEOTIDE SEQUENCE [LARGE SCALE GENOMIC DNA]</scope>
    <source>
        <strain evidence="3">PP9</strain>
    </source>
</reference>
<name>A0A143HDV2_9BACL</name>
<dbReference type="SUPFAM" id="SSF46955">
    <property type="entry name" value="Putative DNA-binding domain"/>
    <property type="match status" value="1"/>
</dbReference>
<evidence type="ECO:0000313" key="2">
    <source>
        <dbReference type="EMBL" id="AMW99665.1"/>
    </source>
</evidence>
<feature type="domain" description="HTH merR-type" evidence="1">
    <location>
        <begin position="4"/>
        <end position="76"/>
    </location>
</feature>
<dbReference type="GO" id="GO:0003677">
    <property type="term" value="F:DNA binding"/>
    <property type="evidence" value="ECO:0007669"/>
    <property type="project" value="InterPro"/>
</dbReference>
<dbReference type="RefSeq" id="WP_066789073.1">
    <property type="nucleotide sequence ID" value="NZ_CP014806.1"/>
</dbReference>
<dbReference type="PROSITE" id="PS50937">
    <property type="entry name" value="HTH_MERR_2"/>
    <property type="match status" value="1"/>
</dbReference>
<proteinExistence type="predicted"/>
<dbReference type="KEGG" id="rst:ATY39_09450"/>
<dbReference type="Proteomes" id="UP000076021">
    <property type="component" value="Chromosome"/>
</dbReference>
<protein>
    <recommendedName>
        <fullName evidence="1">HTH merR-type domain-containing protein</fullName>
    </recommendedName>
</protein>
<dbReference type="STRING" id="241244.ATY39_09450"/>
<dbReference type="EMBL" id="CP014806">
    <property type="protein sequence ID" value="AMW99665.1"/>
    <property type="molecule type" value="Genomic_DNA"/>
</dbReference>
<dbReference type="OrthoDB" id="2456581at2"/>
<organism evidence="2 3">
    <name type="scientific">Rummeliibacillus stabekisii</name>
    <dbReference type="NCBI Taxonomy" id="241244"/>
    <lineage>
        <taxon>Bacteria</taxon>
        <taxon>Bacillati</taxon>
        <taxon>Bacillota</taxon>
        <taxon>Bacilli</taxon>
        <taxon>Bacillales</taxon>
        <taxon>Caryophanaceae</taxon>
        <taxon>Rummeliibacillus</taxon>
    </lineage>
</organism>
<dbReference type="CDD" id="cd00592">
    <property type="entry name" value="HTH_MerR-like"/>
    <property type="match status" value="1"/>
</dbReference>
<gene>
    <name evidence="2" type="ORF">ATY39_09450</name>
</gene>
<reference evidence="2 3" key="1">
    <citation type="journal article" date="2016" name="Genome Announc.">
        <title>Whole-Genome Sequence of Rummeliibacillus stabekisii Strain PP9 Isolated from Antarctic Soil.</title>
        <authorList>
            <person name="da Mota F.F."/>
            <person name="Vollu R.E."/>
            <person name="Jurelevicius D."/>
            <person name="Seldin L."/>
        </authorList>
    </citation>
    <scope>NUCLEOTIDE SEQUENCE [LARGE SCALE GENOMIC DNA]</scope>
    <source>
        <strain evidence="2 3">PP9</strain>
    </source>
</reference>
<keyword evidence="3" id="KW-1185">Reference proteome</keyword>
<dbReference type="AlphaFoldDB" id="A0A143HDV2"/>
<accession>A0A143HDV2</accession>
<dbReference type="InterPro" id="IPR009061">
    <property type="entry name" value="DNA-bd_dom_put_sf"/>
</dbReference>
<evidence type="ECO:0000313" key="3">
    <source>
        <dbReference type="Proteomes" id="UP000076021"/>
    </source>
</evidence>
<dbReference type="InterPro" id="IPR000551">
    <property type="entry name" value="MerR-type_HTH_dom"/>
</dbReference>
<dbReference type="Pfam" id="PF13411">
    <property type="entry name" value="MerR_1"/>
    <property type="match status" value="1"/>
</dbReference>
<dbReference type="GO" id="GO:0006355">
    <property type="term" value="P:regulation of DNA-templated transcription"/>
    <property type="evidence" value="ECO:0007669"/>
    <property type="project" value="InterPro"/>
</dbReference>